<feature type="non-terminal residue" evidence="2">
    <location>
        <position position="95"/>
    </location>
</feature>
<name>A0A358HWM1_9PROT</name>
<accession>A0A358HWM1</accession>
<dbReference type="RefSeq" id="WP_276654114.1">
    <property type="nucleotide sequence ID" value="NZ_DOOG01000140.1"/>
</dbReference>
<evidence type="ECO:0000313" key="2">
    <source>
        <dbReference type="EMBL" id="HBU99538.1"/>
    </source>
</evidence>
<proteinExistence type="predicted"/>
<dbReference type="AlphaFoldDB" id="A0A358HWM1"/>
<evidence type="ECO:0000313" key="3">
    <source>
        <dbReference type="Proteomes" id="UP000264753"/>
    </source>
</evidence>
<dbReference type="Pfam" id="PF08447">
    <property type="entry name" value="PAS_3"/>
    <property type="match status" value="1"/>
</dbReference>
<evidence type="ECO:0000259" key="1">
    <source>
        <dbReference type="PROSITE" id="PS50112"/>
    </source>
</evidence>
<comment type="caution">
    <text evidence="2">The sequence shown here is derived from an EMBL/GenBank/DDBJ whole genome shotgun (WGS) entry which is preliminary data.</text>
</comment>
<dbReference type="InterPro" id="IPR035965">
    <property type="entry name" value="PAS-like_dom_sf"/>
</dbReference>
<dbReference type="Proteomes" id="UP000264753">
    <property type="component" value="Unassembled WGS sequence"/>
</dbReference>
<reference evidence="2 3" key="1">
    <citation type="journal article" date="2018" name="Nat. Biotechnol.">
        <title>A standardized bacterial taxonomy based on genome phylogeny substantially revises the tree of life.</title>
        <authorList>
            <person name="Parks D.H."/>
            <person name="Chuvochina M."/>
            <person name="Waite D.W."/>
            <person name="Rinke C."/>
            <person name="Skarshewski A."/>
            <person name="Chaumeil P.A."/>
            <person name="Hugenholtz P."/>
        </authorList>
    </citation>
    <scope>NUCLEOTIDE SEQUENCE [LARGE SCALE GENOMIC DNA]</scope>
    <source>
        <strain evidence="2">UBA8707</strain>
    </source>
</reference>
<feature type="domain" description="PAS" evidence="1">
    <location>
        <begin position="25"/>
        <end position="50"/>
    </location>
</feature>
<dbReference type="SUPFAM" id="SSF55785">
    <property type="entry name" value="PYP-like sensor domain (PAS domain)"/>
    <property type="match status" value="1"/>
</dbReference>
<protein>
    <submittedName>
        <fullName evidence="2">Chemotaxis protein</fullName>
    </submittedName>
</protein>
<organism evidence="2 3">
    <name type="scientific">Thalassospira lucentensis</name>
    <dbReference type="NCBI Taxonomy" id="168935"/>
    <lineage>
        <taxon>Bacteria</taxon>
        <taxon>Pseudomonadati</taxon>
        <taxon>Pseudomonadota</taxon>
        <taxon>Alphaproteobacteria</taxon>
        <taxon>Rhodospirillales</taxon>
        <taxon>Thalassospiraceae</taxon>
        <taxon>Thalassospira</taxon>
    </lineage>
</organism>
<dbReference type="InterPro" id="IPR000014">
    <property type="entry name" value="PAS"/>
</dbReference>
<dbReference type="NCBIfam" id="TIGR00229">
    <property type="entry name" value="sensory_box"/>
    <property type="match status" value="1"/>
</dbReference>
<dbReference type="Gene3D" id="3.30.450.20">
    <property type="entry name" value="PAS domain"/>
    <property type="match status" value="1"/>
</dbReference>
<sequence length="95" mass="10811">MRDNGQVTNREVLMKDKDILVSGTDTGGRIQFANKPFVDISGFDEDELIGAPHNTVRHRDMPKEAFANLWETIKSGLPWQGLVKNRSKNGDHYWV</sequence>
<dbReference type="InterPro" id="IPR013655">
    <property type="entry name" value="PAS_fold_3"/>
</dbReference>
<dbReference type="EMBL" id="DOOG01000140">
    <property type="protein sequence ID" value="HBU99538.1"/>
    <property type="molecule type" value="Genomic_DNA"/>
</dbReference>
<dbReference type="CDD" id="cd00130">
    <property type="entry name" value="PAS"/>
    <property type="match status" value="1"/>
</dbReference>
<dbReference type="PROSITE" id="PS50112">
    <property type="entry name" value="PAS"/>
    <property type="match status" value="1"/>
</dbReference>
<gene>
    <name evidence="2" type="ORF">DEF21_16770</name>
</gene>